<evidence type="ECO:0000259" key="3">
    <source>
        <dbReference type="PROSITE" id="PS50977"/>
    </source>
</evidence>
<comment type="caution">
    <text evidence="4">The sequence shown here is derived from an EMBL/GenBank/DDBJ whole genome shotgun (WGS) entry which is preliminary data.</text>
</comment>
<dbReference type="EMBL" id="QXRZ01000003">
    <property type="protein sequence ID" value="RIL43320.1"/>
    <property type="molecule type" value="Genomic_DNA"/>
</dbReference>
<accession>A0A418HPC0</accession>
<dbReference type="InterPro" id="IPR009057">
    <property type="entry name" value="Homeodomain-like_sf"/>
</dbReference>
<dbReference type="Proteomes" id="UP000283576">
    <property type="component" value="Unassembled WGS sequence"/>
</dbReference>
<feature type="DNA-binding region" description="H-T-H motif" evidence="2">
    <location>
        <begin position="25"/>
        <end position="44"/>
    </location>
</feature>
<protein>
    <submittedName>
        <fullName evidence="4">TetR/AcrR family transcriptional regulator</fullName>
    </submittedName>
</protein>
<feature type="domain" description="HTH tetR-type" evidence="3">
    <location>
        <begin position="2"/>
        <end position="62"/>
    </location>
</feature>
<dbReference type="PRINTS" id="PR00455">
    <property type="entry name" value="HTHTETR"/>
</dbReference>
<dbReference type="InterPro" id="IPR050624">
    <property type="entry name" value="HTH-type_Tx_Regulator"/>
</dbReference>
<evidence type="ECO:0000256" key="1">
    <source>
        <dbReference type="ARBA" id="ARBA00023125"/>
    </source>
</evidence>
<dbReference type="GO" id="GO:0003677">
    <property type="term" value="F:DNA binding"/>
    <property type="evidence" value="ECO:0007669"/>
    <property type="project" value="UniProtKB-UniRule"/>
</dbReference>
<name>A0A418HPC0_STAGA</name>
<dbReference type="AlphaFoldDB" id="A0A418HPC0"/>
<dbReference type="PANTHER" id="PTHR43479:SF11">
    <property type="entry name" value="ACREF_ENVCD OPERON REPRESSOR-RELATED"/>
    <property type="match status" value="1"/>
</dbReference>
<evidence type="ECO:0000256" key="2">
    <source>
        <dbReference type="PROSITE-ProRule" id="PRU00335"/>
    </source>
</evidence>
<dbReference type="InterPro" id="IPR001647">
    <property type="entry name" value="HTH_TetR"/>
</dbReference>
<proteinExistence type="predicted"/>
<evidence type="ECO:0000313" key="5">
    <source>
        <dbReference type="Proteomes" id="UP000283576"/>
    </source>
</evidence>
<dbReference type="PANTHER" id="PTHR43479">
    <property type="entry name" value="ACREF/ENVCD OPERON REPRESSOR-RELATED"/>
    <property type="match status" value="1"/>
</dbReference>
<reference evidence="4 5" key="1">
    <citation type="journal article" date="2016" name="Front. Microbiol.">
        <title>Comprehensive Phylogenetic Analysis of Bovine Non-aureus Staphylococci Species Based on Whole-Genome Sequencing.</title>
        <authorList>
            <person name="Naushad S."/>
            <person name="Barkema H.W."/>
            <person name="Luby C."/>
            <person name="Condas L.A."/>
            <person name="Nobrega D.B."/>
            <person name="Carson D.A."/>
            <person name="De Buck J."/>
        </authorList>
    </citation>
    <scope>NUCLEOTIDE SEQUENCE [LARGE SCALE GENOMIC DNA]</scope>
    <source>
        <strain evidence="4 5">SNUC 1388</strain>
    </source>
</reference>
<dbReference type="PROSITE" id="PS50977">
    <property type="entry name" value="HTH_TETR_2"/>
    <property type="match status" value="1"/>
</dbReference>
<organism evidence="4 5">
    <name type="scientific">Staphylococcus gallinarum</name>
    <dbReference type="NCBI Taxonomy" id="1293"/>
    <lineage>
        <taxon>Bacteria</taxon>
        <taxon>Bacillati</taxon>
        <taxon>Bacillota</taxon>
        <taxon>Bacilli</taxon>
        <taxon>Bacillales</taxon>
        <taxon>Staphylococcaceae</taxon>
        <taxon>Staphylococcus</taxon>
    </lineage>
</organism>
<dbReference type="Pfam" id="PF00440">
    <property type="entry name" value="TetR_N"/>
    <property type="match status" value="1"/>
</dbReference>
<evidence type="ECO:0000313" key="4">
    <source>
        <dbReference type="EMBL" id="RIL43320.1"/>
    </source>
</evidence>
<dbReference type="Gene3D" id="1.10.357.10">
    <property type="entry name" value="Tetracycline Repressor, domain 2"/>
    <property type="match status" value="1"/>
</dbReference>
<sequence length="184" mass="20860">MSKKKADLLAVAENLFYKYGFNGVGLKQIIQEANVATMTMYNHFSSKERLVEEVLIQREKRYWSYLDSSVESNETQPFIMAVKGHCNWLKDYSYQGDMFLRAIEDYSGVDADIENVARGHKQRLLNYLETIAEKSGLRNGHDLAIRYTLLMEGTTSMTTLIGVDKATDHALDIAALFVSEATKA</sequence>
<dbReference type="SUPFAM" id="SSF46689">
    <property type="entry name" value="Homeodomain-like"/>
    <property type="match status" value="1"/>
</dbReference>
<keyword evidence="1 2" id="KW-0238">DNA-binding</keyword>
<dbReference type="RefSeq" id="WP_107527277.1">
    <property type="nucleotide sequence ID" value="NZ_JAIBNU010000002.1"/>
</dbReference>
<gene>
    <name evidence="4" type="ORF">BUZ01_06805</name>
</gene>